<dbReference type="Proteomes" id="UP000070720">
    <property type="component" value="Chromosome 3"/>
</dbReference>
<name>A0A0E0SHG2_GIBZE</name>
<organism evidence="3">
    <name type="scientific">Gibberella zeae (strain ATCC MYA-4620 / CBS 123657 / FGSC 9075 / NRRL 31084 / PH-1)</name>
    <name type="common">Wheat head blight fungus</name>
    <name type="synonym">Fusarium graminearum</name>
    <dbReference type="NCBI Taxonomy" id="229533"/>
    <lineage>
        <taxon>Eukaryota</taxon>
        <taxon>Fungi</taxon>
        <taxon>Dikarya</taxon>
        <taxon>Ascomycota</taxon>
        <taxon>Pezizomycotina</taxon>
        <taxon>Sordariomycetes</taxon>
        <taxon>Hypocreomycetidae</taxon>
        <taxon>Hypocreales</taxon>
        <taxon>Nectriaceae</taxon>
        <taxon>Fusarium</taxon>
    </lineage>
</organism>
<evidence type="ECO:0000313" key="4">
    <source>
        <dbReference type="Proteomes" id="UP000070720"/>
    </source>
</evidence>
<feature type="compositionally biased region" description="Polar residues" evidence="1">
    <location>
        <begin position="8"/>
        <end position="20"/>
    </location>
</feature>
<reference key="3">
    <citation type="submission" date="2014-02" db="EMBL/GenBank/DDBJ databases">
        <title>A revised Fusarium graminearum genomic reference sequence using whole shotgun re-sequencing.</title>
        <authorList>
            <person name="King R."/>
            <person name="Urban M."/>
            <person name="Hassani-Pak K."/>
            <person name="Hammond-Kosack K."/>
        </authorList>
    </citation>
    <scope>NUCLEOTIDE SEQUENCE</scope>
    <source>
        <strain>PH-1</strain>
    </source>
</reference>
<keyword evidence="4" id="KW-1185">Reference proteome</keyword>
<reference evidence="3" key="5">
    <citation type="submission" date="2017-01" db="UniProtKB">
        <authorList>
            <consortium name="EnsemblFungi"/>
        </authorList>
    </citation>
    <scope>IDENTIFICATION</scope>
    <source>
        <strain evidence="3">PH-1 / ATCC MYA-4620 / FGSC 9075 / NRRL 31084</strain>
    </source>
</reference>
<dbReference type="EnsemblFungi" id="CEF85875">
    <property type="protein sequence ID" value="CEF85875"/>
    <property type="gene ID" value="FGRRES_15306"/>
</dbReference>
<evidence type="ECO:0000313" key="3">
    <source>
        <dbReference type="EnsemblFungi" id="CEF85875"/>
    </source>
</evidence>
<dbReference type="VEuPathDB" id="FungiDB:FGRAMPH1_01G18175"/>
<accession>A0A0E0SHG2</accession>
<evidence type="ECO:0000256" key="1">
    <source>
        <dbReference type="SAM" id="MobiDB-lite"/>
    </source>
</evidence>
<sequence length="97" mass="10999">MASEKLQIEQTASNTTNSARKAQAHMQGPPIHDSALGNLLVWISRHTEERRHMFNTLTSLTDKKPPDVARDKTRRPVLSTFSRFSLTQLRCIGNAKR</sequence>
<evidence type="ECO:0000313" key="2">
    <source>
        <dbReference type="EMBL" id="CEF85875.1"/>
    </source>
</evidence>
<proteinExistence type="predicted"/>
<reference evidence="3 4" key="1">
    <citation type="journal article" date="2007" name="Science">
        <title>The Fusarium graminearum genome reveals a link between localized polymorphism and pathogen specialization.</title>
        <authorList>
            <person name="Cuomo C.A."/>
            <person name="Gueldener U."/>
            <person name="Xu J.-R."/>
            <person name="Trail F."/>
            <person name="Turgeon B.G."/>
            <person name="Di Pietro A."/>
            <person name="Walton J.D."/>
            <person name="Ma L.-J."/>
            <person name="Baker S.E."/>
            <person name="Rep M."/>
            <person name="Adam G."/>
            <person name="Antoniw J."/>
            <person name="Baldwin T."/>
            <person name="Calvo S.E."/>
            <person name="Chang Y.-L."/>
            <person name="DeCaprio D."/>
            <person name="Gale L.R."/>
            <person name="Gnerre S."/>
            <person name="Goswami R.S."/>
            <person name="Hammond-Kosack K."/>
            <person name="Harris L.J."/>
            <person name="Hilburn K."/>
            <person name="Kennell J.C."/>
            <person name="Kroken S."/>
            <person name="Magnuson J.K."/>
            <person name="Mannhaupt G."/>
            <person name="Mauceli E.W."/>
            <person name="Mewes H.-W."/>
            <person name="Mitterbauer R."/>
            <person name="Muehlbauer G."/>
            <person name="Muensterkoetter M."/>
            <person name="Nelson D."/>
            <person name="O'Donnell K."/>
            <person name="Ouellet T."/>
            <person name="Qi W."/>
            <person name="Quesneville H."/>
            <person name="Roncero M.I.G."/>
            <person name="Seong K.-Y."/>
            <person name="Tetko I.V."/>
            <person name="Urban M."/>
            <person name="Waalwijk C."/>
            <person name="Ward T.J."/>
            <person name="Yao J."/>
            <person name="Birren B.W."/>
            <person name="Kistler H.C."/>
        </authorList>
    </citation>
    <scope>NUCLEOTIDE SEQUENCE [LARGE SCALE GENOMIC DNA]</scope>
    <source>
        <strain evidence="4">ATCC MYA-4620 / CBS 123657 / FGSC 9075 / NRRL 31084 / PH-1</strain>
        <strain evidence="3">PH-1 / ATCC MYA-4620 / FGSC 9075 / NRRL 31084</strain>
    </source>
</reference>
<reference evidence="2 4" key="4">
    <citation type="journal article" date="2015" name="BMC Genomics">
        <title>The completed genome sequence of the pathogenic ascomycete fungus Fusarium graminearum.</title>
        <authorList>
            <person name="King R."/>
            <person name="Urban M."/>
            <person name="Hammond-Kosack M.C."/>
            <person name="Hassani-Pak K."/>
            <person name="Hammond-Kosack K.E."/>
        </authorList>
    </citation>
    <scope>NUCLEOTIDE SEQUENCE [LARGE SCALE GENOMIC DNA]</scope>
    <source>
        <strain evidence="4">ATCC MYA-4620 / CBS 123657 / FGSC 9075 / NRRL 31084 / PH-1</strain>
        <strain evidence="2">PH-1</strain>
    </source>
</reference>
<dbReference type="InParanoid" id="A0A0E0SHG2"/>
<dbReference type="AlphaFoldDB" id="A0A0E0SHG2"/>
<gene>
    <name evidence="2" type="ORF">FGRAMPH1_01T18175</name>
</gene>
<feature type="region of interest" description="Disordered" evidence="1">
    <location>
        <begin position="1"/>
        <end position="31"/>
    </location>
</feature>
<reference evidence="3 4" key="2">
    <citation type="journal article" date="2010" name="Nature">
        <title>Comparative genomics reveals mobile pathogenicity chromosomes in Fusarium.</title>
        <authorList>
            <person name="Ma L.J."/>
            <person name="van der Does H.C."/>
            <person name="Borkovich K.A."/>
            <person name="Coleman J.J."/>
            <person name="Daboussi M.J."/>
            <person name="Di Pietro A."/>
            <person name="Dufresne M."/>
            <person name="Freitag M."/>
            <person name="Grabherr M."/>
            <person name="Henrissat B."/>
            <person name="Houterman P.M."/>
            <person name="Kang S."/>
            <person name="Shim W.B."/>
            <person name="Woloshuk C."/>
            <person name="Xie X."/>
            <person name="Xu J.R."/>
            <person name="Antoniw J."/>
            <person name="Baker S.E."/>
            <person name="Bluhm B.H."/>
            <person name="Breakspear A."/>
            <person name="Brown D.W."/>
            <person name="Butchko R.A."/>
            <person name="Chapman S."/>
            <person name="Coulson R."/>
            <person name="Coutinho P.M."/>
            <person name="Danchin E.G."/>
            <person name="Diener A."/>
            <person name="Gale L.R."/>
            <person name="Gardiner D.M."/>
            <person name="Goff S."/>
            <person name="Hammond-Kosack K.E."/>
            <person name="Hilburn K."/>
            <person name="Hua-Van A."/>
            <person name="Jonkers W."/>
            <person name="Kazan K."/>
            <person name="Kodira C.D."/>
            <person name="Koehrsen M."/>
            <person name="Kumar L."/>
            <person name="Lee Y.H."/>
            <person name="Li L."/>
            <person name="Manners J.M."/>
            <person name="Miranda-Saavedra D."/>
            <person name="Mukherjee M."/>
            <person name="Park G."/>
            <person name="Park J."/>
            <person name="Park S.Y."/>
            <person name="Proctor R.H."/>
            <person name="Regev A."/>
            <person name="Ruiz-Roldan M.C."/>
            <person name="Sain D."/>
            <person name="Sakthikumar S."/>
            <person name="Sykes S."/>
            <person name="Schwartz D.C."/>
            <person name="Turgeon B.G."/>
            <person name="Wapinski I."/>
            <person name="Yoder O."/>
            <person name="Young S."/>
            <person name="Zeng Q."/>
            <person name="Zhou S."/>
            <person name="Galagan J."/>
            <person name="Cuomo C.A."/>
            <person name="Kistler H.C."/>
            <person name="Rep M."/>
        </authorList>
    </citation>
    <scope>GENOME REANNOTATION</scope>
    <source>
        <strain evidence="4">ATCC MYA-4620 / CBS 123657 / FGSC 9075 / NRRL 31084 / PH-1</strain>
        <strain evidence="3">PH-1 / ATCC MYA-4620 / FGSC 9075 / NRRL 31084</strain>
    </source>
</reference>
<dbReference type="EMBL" id="HG970334">
    <property type="protein sequence ID" value="CEF85875.1"/>
    <property type="molecule type" value="Genomic_DNA"/>
</dbReference>
<protein>
    <submittedName>
        <fullName evidence="2">Chromosome 3, complete genome</fullName>
    </submittedName>
</protein>